<keyword evidence="7" id="KW-1185">Reference proteome</keyword>
<gene>
    <name evidence="6" type="ORF">GT409_10930</name>
</gene>
<dbReference type="SUPFAM" id="SSF53649">
    <property type="entry name" value="Alkaline phosphatase-like"/>
    <property type="match status" value="1"/>
</dbReference>
<dbReference type="InterPro" id="IPR050738">
    <property type="entry name" value="Sulfatase"/>
</dbReference>
<name>A0A6P1MA35_9BACT</name>
<evidence type="ECO:0000256" key="2">
    <source>
        <dbReference type="ARBA" id="ARBA00022723"/>
    </source>
</evidence>
<dbReference type="AlphaFoldDB" id="A0A6P1MA35"/>
<dbReference type="PANTHER" id="PTHR42693:SF33">
    <property type="entry name" value="ARYLSULFATASE"/>
    <property type="match status" value="1"/>
</dbReference>
<dbReference type="Pfam" id="PF00884">
    <property type="entry name" value="Sulfatase"/>
    <property type="match status" value="1"/>
</dbReference>
<protein>
    <submittedName>
        <fullName evidence="6">Sulfatase-like hydrolase/transferase</fullName>
    </submittedName>
</protein>
<reference evidence="6 7" key="1">
    <citation type="submission" date="2020-01" db="EMBL/GenBank/DDBJ databases">
        <title>Ponticoccus aerotolerans gen. nov., sp. nov., an anaerobic bacterium and proposal of Ponticoccusceae fam. nov., Ponticoccusles ord. nov. and Ponticoccuse classis nov. in the phylum Kiritimatiellaeota.</title>
        <authorList>
            <person name="Zhou L.Y."/>
            <person name="Du Z.J."/>
        </authorList>
    </citation>
    <scope>NUCLEOTIDE SEQUENCE [LARGE SCALE GENOMIC DNA]</scope>
    <source>
        <strain evidence="6 7">S-5007</strain>
    </source>
</reference>
<keyword evidence="6" id="KW-0808">Transferase</keyword>
<comment type="similarity">
    <text evidence="1">Belongs to the sulfatase family.</text>
</comment>
<feature type="domain" description="Sulfatase N-terminal" evidence="5">
    <location>
        <begin position="23"/>
        <end position="379"/>
    </location>
</feature>
<dbReference type="InterPro" id="IPR000917">
    <property type="entry name" value="Sulfatase_N"/>
</dbReference>
<evidence type="ECO:0000256" key="4">
    <source>
        <dbReference type="ARBA" id="ARBA00022837"/>
    </source>
</evidence>
<dbReference type="GO" id="GO:0016740">
    <property type="term" value="F:transferase activity"/>
    <property type="evidence" value="ECO:0007669"/>
    <property type="project" value="UniProtKB-KW"/>
</dbReference>
<dbReference type="RefSeq" id="WP_160629124.1">
    <property type="nucleotide sequence ID" value="NZ_CP047593.1"/>
</dbReference>
<dbReference type="GO" id="GO:0004065">
    <property type="term" value="F:arylsulfatase activity"/>
    <property type="evidence" value="ECO:0007669"/>
    <property type="project" value="TreeGrafter"/>
</dbReference>
<dbReference type="GO" id="GO:0046872">
    <property type="term" value="F:metal ion binding"/>
    <property type="evidence" value="ECO:0007669"/>
    <property type="project" value="UniProtKB-KW"/>
</dbReference>
<evidence type="ECO:0000256" key="1">
    <source>
        <dbReference type="ARBA" id="ARBA00008779"/>
    </source>
</evidence>
<keyword evidence="3 6" id="KW-0378">Hydrolase</keyword>
<evidence type="ECO:0000256" key="3">
    <source>
        <dbReference type="ARBA" id="ARBA00022801"/>
    </source>
</evidence>
<keyword evidence="4" id="KW-0106">Calcium</keyword>
<evidence type="ECO:0000313" key="7">
    <source>
        <dbReference type="Proteomes" id="UP000464954"/>
    </source>
</evidence>
<dbReference type="PANTHER" id="PTHR42693">
    <property type="entry name" value="ARYLSULFATASE FAMILY MEMBER"/>
    <property type="match status" value="1"/>
</dbReference>
<sequence length="526" mass="58702">MIRKCLTAAVSSVLTVAAVQEKPNILFIVTDDQDFATIGAYGGNVLTPNMDRIAREGMRFNRGYCTSSSCAPSRYGIMTGRLASRCSAKEFGAKNAPGEQAYITNDAIVLEPDRPTLPQALQAGGYRTGITGKWHLGPHHYETIGMQNVSKDWKLGDPEADVVLQENQRKIAAYFKTLGFEYTANMYWDNVGEWSVYIDGYNAQNLEWTVDGALKFLDQQDDRPFFFWFAPLQMHNPCGAVKEFAPLVGSERITPAGLLAEAPQVQPPRSTILSRLEEAGVPLKIPQTDACVKYGTEYVLWLDDGIGAILNKLDQMGVADNTLVVFFSDNATWGKFHTYERGCNVPLMMRWPDRIKAGSVTDALVANVDFAPTVLAAAGLDVPADLGTDGVNQLPLLDGEKPSVRETVMLEFGTSRSISDGKWKYIAIRHTDRDREFEKKTGLPSGHWGAGETVPRFKGLQGWRKWHEKNYPAYYDSDQLYDLEKDPEEQSNLAANPEYADVLVRMKKMMTDEMKELSRPFGEFKN</sequence>
<dbReference type="InterPro" id="IPR024607">
    <property type="entry name" value="Sulfatase_CS"/>
</dbReference>
<dbReference type="KEGG" id="taer:GT409_10930"/>
<evidence type="ECO:0000259" key="5">
    <source>
        <dbReference type="Pfam" id="PF00884"/>
    </source>
</evidence>
<proteinExistence type="inferred from homology"/>
<accession>A0A6P1MA35</accession>
<evidence type="ECO:0000313" key="6">
    <source>
        <dbReference type="EMBL" id="QHI69943.1"/>
    </source>
</evidence>
<dbReference type="Proteomes" id="UP000464954">
    <property type="component" value="Chromosome"/>
</dbReference>
<keyword evidence="2" id="KW-0479">Metal-binding</keyword>
<dbReference type="InterPro" id="IPR017850">
    <property type="entry name" value="Alkaline_phosphatase_core_sf"/>
</dbReference>
<dbReference type="PROSITE" id="PS00523">
    <property type="entry name" value="SULFATASE_1"/>
    <property type="match status" value="1"/>
</dbReference>
<dbReference type="EMBL" id="CP047593">
    <property type="protein sequence ID" value="QHI69943.1"/>
    <property type="molecule type" value="Genomic_DNA"/>
</dbReference>
<organism evidence="6 7">
    <name type="scientific">Tichowtungia aerotolerans</name>
    <dbReference type="NCBI Taxonomy" id="2697043"/>
    <lineage>
        <taxon>Bacteria</taxon>
        <taxon>Pseudomonadati</taxon>
        <taxon>Kiritimatiellota</taxon>
        <taxon>Tichowtungiia</taxon>
        <taxon>Tichowtungiales</taxon>
        <taxon>Tichowtungiaceae</taxon>
        <taxon>Tichowtungia</taxon>
    </lineage>
</organism>
<dbReference type="Gene3D" id="3.40.720.10">
    <property type="entry name" value="Alkaline Phosphatase, subunit A"/>
    <property type="match status" value="2"/>
</dbReference>